<accession>A0A167CK81</accession>
<dbReference type="SUPFAM" id="SSF48264">
    <property type="entry name" value="Cytochrome P450"/>
    <property type="match status" value="1"/>
</dbReference>
<dbReference type="OrthoDB" id="1470350at2759"/>
<gene>
    <name evidence="10" type="ORF">ED733_002417</name>
    <name evidence="9" type="ORF">NOR_05368</name>
</gene>
<evidence type="ECO:0000256" key="2">
    <source>
        <dbReference type="ARBA" id="ARBA00022723"/>
    </source>
</evidence>
<evidence type="ECO:0000256" key="8">
    <source>
        <dbReference type="SAM" id="Phobius"/>
    </source>
</evidence>
<keyword evidence="6 7" id="KW-0349">Heme</keyword>
<evidence type="ECO:0000313" key="12">
    <source>
        <dbReference type="Proteomes" id="UP000317257"/>
    </source>
</evidence>
<keyword evidence="11" id="KW-1185">Reference proteome</keyword>
<dbReference type="EMBL" id="SBHS01000013">
    <property type="protein sequence ID" value="TWU74040.1"/>
    <property type="molecule type" value="Genomic_DNA"/>
</dbReference>
<keyword evidence="8" id="KW-0472">Membrane</keyword>
<evidence type="ECO:0000313" key="11">
    <source>
        <dbReference type="Proteomes" id="UP000243498"/>
    </source>
</evidence>
<feature type="transmembrane region" description="Helical" evidence="8">
    <location>
        <begin position="6"/>
        <end position="23"/>
    </location>
</feature>
<keyword evidence="4 6" id="KW-0408">Iron</keyword>
<dbReference type="InterPro" id="IPR002401">
    <property type="entry name" value="Cyt_P450_E_grp-I"/>
</dbReference>
<dbReference type="PANTHER" id="PTHR46300">
    <property type="entry name" value="P450, PUTATIVE (EUROFUNG)-RELATED-RELATED"/>
    <property type="match status" value="1"/>
</dbReference>
<dbReference type="OMA" id="MRPKPYQ"/>
<dbReference type="Gene3D" id="1.10.630.10">
    <property type="entry name" value="Cytochrome P450"/>
    <property type="match status" value="1"/>
</dbReference>
<comment type="similarity">
    <text evidence="1 7">Belongs to the cytochrome P450 family.</text>
</comment>
<dbReference type="InterPro" id="IPR017972">
    <property type="entry name" value="Cyt_P450_CS"/>
</dbReference>
<dbReference type="InterPro" id="IPR050364">
    <property type="entry name" value="Cytochrome_P450_fung"/>
</dbReference>
<keyword evidence="3 7" id="KW-0560">Oxidoreductase</keyword>
<dbReference type="Proteomes" id="UP000317257">
    <property type="component" value="Unassembled WGS sequence"/>
</dbReference>
<protein>
    <submittedName>
        <fullName evidence="9">Cytochrome P450</fullName>
    </submittedName>
</protein>
<evidence type="ECO:0000256" key="7">
    <source>
        <dbReference type="RuleBase" id="RU000461"/>
    </source>
</evidence>
<evidence type="ECO:0000256" key="4">
    <source>
        <dbReference type="ARBA" id="ARBA00023004"/>
    </source>
</evidence>
<organism evidence="9 11">
    <name type="scientific">Metarhizium rileyi (strain RCEF 4871)</name>
    <name type="common">Nomuraea rileyi</name>
    <dbReference type="NCBI Taxonomy" id="1649241"/>
    <lineage>
        <taxon>Eukaryota</taxon>
        <taxon>Fungi</taxon>
        <taxon>Dikarya</taxon>
        <taxon>Ascomycota</taxon>
        <taxon>Pezizomycotina</taxon>
        <taxon>Sordariomycetes</taxon>
        <taxon>Hypocreomycetidae</taxon>
        <taxon>Hypocreales</taxon>
        <taxon>Clavicipitaceae</taxon>
        <taxon>Metarhizium</taxon>
    </lineage>
</organism>
<dbReference type="PROSITE" id="PS00086">
    <property type="entry name" value="CYTOCHROME_P450"/>
    <property type="match status" value="1"/>
</dbReference>
<dbReference type="GO" id="GO:0016705">
    <property type="term" value="F:oxidoreductase activity, acting on paired donors, with incorporation or reduction of molecular oxygen"/>
    <property type="evidence" value="ECO:0007669"/>
    <property type="project" value="InterPro"/>
</dbReference>
<evidence type="ECO:0000313" key="9">
    <source>
        <dbReference type="EMBL" id="OAA41290.1"/>
    </source>
</evidence>
<dbReference type="InterPro" id="IPR001128">
    <property type="entry name" value="Cyt_P450"/>
</dbReference>
<dbReference type="Proteomes" id="UP000243498">
    <property type="component" value="Unassembled WGS sequence"/>
</dbReference>
<dbReference type="CDD" id="cd11065">
    <property type="entry name" value="CYP64-like"/>
    <property type="match status" value="1"/>
</dbReference>
<keyword evidence="8" id="KW-0812">Transmembrane</keyword>
<keyword evidence="2 6" id="KW-0479">Metal-binding</keyword>
<name>A0A167CK81_METRR</name>
<evidence type="ECO:0000256" key="6">
    <source>
        <dbReference type="PIRSR" id="PIRSR602401-1"/>
    </source>
</evidence>
<accession>A0A5C6G8Q7</accession>
<dbReference type="PANTHER" id="PTHR46300:SF2">
    <property type="entry name" value="CYTOCHROME P450 MONOOXYGENASE ALNH-RELATED"/>
    <property type="match status" value="1"/>
</dbReference>
<dbReference type="STRING" id="1081105.A0A167CK81"/>
<dbReference type="GO" id="GO:0020037">
    <property type="term" value="F:heme binding"/>
    <property type="evidence" value="ECO:0007669"/>
    <property type="project" value="InterPro"/>
</dbReference>
<sequence length="521" mass="59675">MGNLFFHVACIAPFVFLVLFKLWTRDKRLKYLPPGPKGLPIIGNMLEMADTDKMISLSKDWADKYGEVFYTKVGLSHFIWLSSPTAVRDLMDKRGSIYSSRAPSPMINMTSNNERVNFLPYGEKWRLIRNILHSALHLETSTSYKPVQDFESKQALWEILNAKDDMEFNDINRRYSTSTIMTITYGHRVKDLSDPLYQDILKIVRHFSLATAPGGWMIDSLPMLADIVPQFLLQNWKKVARKWYDEDSKMYLKLYNKLMRDIDNGVAPDCFLKDLAREKLKKNPIPDVTAAFAAGALIEAGSDATTTALNNVILASLLYPEVVRGAHEELDRVVGSGRMPDFSDEPNLPYIRGIAKETLRWRASTKIGPCHATTRDDWYNGYFIPKGSAIVLNWWAIHYDEKRWKNPERFDPTRYIDDNLTEAESMAQADPELRDHFTFGAGRRNCPGLHIAHNSLFINIARIFWAFDIRKSVDADGNIIEPSTAAQPGFLLTPVKFMCHFEPRSESHANIIKRVWEAAQQ</sequence>
<evidence type="ECO:0000256" key="1">
    <source>
        <dbReference type="ARBA" id="ARBA00010617"/>
    </source>
</evidence>
<reference evidence="10" key="3">
    <citation type="journal article" date="2019" name="Microbiol. Resour. Announc.">
        <title>Genome Sequence of Metarhizium rileyi, a Microbial Control Agent for Lepidoptera.</title>
        <authorList>
            <person name="Binneck E."/>
            <person name="Lastra C.C.L."/>
            <person name="Sosa-Gomez D.R."/>
        </authorList>
    </citation>
    <scope>NUCLEOTIDE SEQUENCE</scope>
    <source>
        <strain evidence="10">Cep018-CH2</strain>
    </source>
</reference>
<dbReference type="GO" id="GO:0005506">
    <property type="term" value="F:iron ion binding"/>
    <property type="evidence" value="ECO:0007669"/>
    <property type="project" value="InterPro"/>
</dbReference>
<dbReference type="AlphaFoldDB" id="A0A167CK81"/>
<evidence type="ECO:0000256" key="5">
    <source>
        <dbReference type="ARBA" id="ARBA00023033"/>
    </source>
</evidence>
<evidence type="ECO:0000313" key="10">
    <source>
        <dbReference type="EMBL" id="TWU74040.1"/>
    </source>
</evidence>
<dbReference type="EMBL" id="AZHC01000016">
    <property type="protein sequence ID" value="OAA41290.1"/>
    <property type="molecule type" value="Genomic_DNA"/>
</dbReference>
<comment type="caution">
    <text evidence="9">The sequence shown here is derived from an EMBL/GenBank/DDBJ whole genome shotgun (WGS) entry which is preliminary data.</text>
</comment>
<dbReference type="InterPro" id="IPR036396">
    <property type="entry name" value="Cyt_P450_sf"/>
</dbReference>
<reference evidence="12" key="2">
    <citation type="submission" date="2018-12" db="EMBL/GenBank/DDBJ databases">
        <title>The complete genome of Metarhizium rileyi, a key fungal pathogen of Lepidoptera.</title>
        <authorList>
            <person name="Binneck E."/>
            <person name="Lastra C.C.L."/>
            <person name="Sosa-Gomez D.R."/>
        </authorList>
    </citation>
    <scope>NUCLEOTIDE SEQUENCE [LARGE SCALE GENOMIC DNA]</scope>
    <source>
        <strain evidence="12">Cep018-CH2</strain>
    </source>
</reference>
<keyword evidence="5 7" id="KW-0503">Monooxygenase</keyword>
<comment type="cofactor">
    <cofactor evidence="6">
        <name>heme</name>
        <dbReference type="ChEBI" id="CHEBI:30413"/>
    </cofactor>
</comment>
<evidence type="ECO:0000256" key="3">
    <source>
        <dbReference type="ARBA" id="ARBA00023002"/>
    </source>
</evidence>
<dbReference type="GO" id="GO:0004497">
    <property type="term" value="F:monooxygenase activity"/>
    <property type="evidence" value="ECO:0007669"/>
    <property type="project" value="UniProtKB-KW"/>
</dbReference>
<proteinExistence type="inferred from homology"/>
<feature type="binding site" description="axial binding residue" evidence="6">
    <location>
        <position position="446"/>
    </location>
    <ligand>
        <name>heme</name>
        <dbReference type="ChEBI" id="CHEBI:30413"/>
    </ligand>
    <ligandPart>
        <name>Fe</name>
        <dbReference type="ChEBI" id="CHEBI:18248"/>
    </ligandPart>
</feature>
<dbReference type="PRINTS" id="PR00463">
    <property type="entry name" value="EP450I"/>
</dbReference>
<keyword evidence="8" id="KW-1133">Transmembrane helix</keyword>
<dbReference type="Pfam" id="PF00067">
    <property type="entry name" value="p450"/>
    <property type="match status" value="1"/>
</dbReference>
<reference evidence="9 11" key="1">
    <citation type="journal article" date="2016" name="Genome Biol. Evol.">
        <title>Divergent and convergent evolution of fungal pathogenicity.</title>
        <authorList>
            <person name="Shang Y."/>
            <person name="Xiao G."/>
            <person name="Zheng P."/>
            <person name="Cen K."/>
            <person name="Zhan S."/>
            <person name="Wang C."/>
        </authorList>
    </citation>
    <scope>NUCLEOTIDE SEQUENCE [LARGE SCALE GENOMIC DNA]</scope>
    <source>
        <strain evidence="9 11">RCEF 4871</strain>
    </source>
</reference>